<accession>A0A7W8HWI9</accession>
<dbReference type="Gene3D" id="1.20.120.450">
    <property type="entry name" value="dinb family like domain"/>
    <property type="match status" value="1"/>
</dbReference>
<dbReference type="EMBL" id="JACHGA010000024">
    <property type="protein sequence ID" value="MBB5278610.1"/>
    <property type="molecule type" value="Genomic_DNA"/>
</dbReference>
<evidence type="ECO:0000256" key="2">
    <source>
        <dbReference type="ARBA" id="ARBA00022723"/>
    </source>
</evidence>
<sequence length="52" mass="5945">MALQQYSSALTHFFNQQTHHRGQVHAGLTGLGKPSLSLDLIYFVRSEGRQWM</sequence>
<keyword evidence="4" id="KW-1185">Reference proteome</keyword>
<dbReference type="GO" id="GO:0046872">
    <property type="term" value="F:metal ion binding"/>
    <property type="evidence" value="ECO:0007669"/>
    <property type="project" value="UniProtKB-KW"/>
</dbReference>
<proteinExistence type="inferred from homology"/>
<gene>
    <name evidence="3" type="ORF">HNR26_004711</name>
</gene>
<evidence type="ECO:0000256" key="1">
    <source>
        <dbReference type="ARBA" id="ARBA00008635"/>
    </source>
</evidence>
<reference evidence="3 4" key="1">
    <citation type="submission" date="2020-08" db="EMBL/GenBank/DDBJ databases">
        <title>Genomic Encyclopedia of Type Strains, Phase IV (KMG-IV): sequencing the most valuable type-strain genomes for metagenomic binning, comparative biology and taxonomic classification.</title>
        <authorList>
            <person name="Goeker M."/>
        </authorList>
    </citation>
    <scope>NUCLEOTIDE SEQUENCE [LARGE SCALE GENOMIC DNA]</scope>
    <source>
        <strain evidence="3 4">DSM 26376</strain>
    </source>
</reference>
<dbReference type="InterPro" id="IPR034660">
    <property type="entry name" value="DinB/YfiT-like"/>
</dbReference>
<comment type="similarity">
    <text evidence="1">Belongs to the DinB family.</text>
</comment>
<dbReference type="Pfam" id="PF05163">
    <property type="entry name" value="DinB"/>
    <property type="match status" value="1"/>
</dbReference>
<evidence type="ECO:0000313" key="4">
    <source>
        <dbReference type="Proteomes" id="UP000550895"/>
    </source>
</evidence>
<dbReference type="InterPro" id="IPR007837">
    <property type="entry name" value="DinB"/>
</dbReference>
<dbReference type="AlphaFoldDB" id="A0A7W8HWI9"/>
<organism evidence="3 4">
    <name type="scientific">Rhizobium rosettiformans</name>
    <dbReference type="NCBI Taxonomy" id="1368430"/>
    <lineage>
        <taxon>Bacteria</taxon>
        <taxon>Pseudomonadati</taxon>
        <taxon>Pseudomonadota</taxon>
        <taxon>Alphaproteobacteria</taxon>
        <taxon>Hyphomicrobiales</taxon>
        <taxon>Rhizobiaceae</taxon>
        <taxon>Rhizobium/Agrobacterium group</taxon>
        <taxon>Rhizobium</taxon>
    </lineage>
</organism>
<comment type="caution">
    <text evidence="3">The sequence shown here is derived from an EMBL/GenBank/DDBJ whole genome shotgun (WGS) entry which is preliminary data.</text>
</comment>
<dbReference type="Proteomes" id="UP000550895">
    <property type="component" value="Unassembled WGS sequence"/>
</dbReference>
<keyword evidence="2" id="KW-0479">Metal-binding</keyword>
<evidence type="ECO:0000313" key="3">
    <source>
        <dbReference type="EMBL" id="MBB5278610.1"/>
    </source>
</evidence>
<dbReference type="SUPFAM" id="SSF109854">
    <property type="entry name" value="DinB/YfiT-like putative metalloenzymes"/>
    <property type="match status" value="1"/>
</dbReference>
<name>A0A7W8HWI9_9HYPH</name>
<protein>
    <submittedName>
        <fullName evidence="3">Putative damage-inducible protein DinB</fullName>
    </submittedName>
</protein>